<protein>
    <submittedName>
        <fullName evidence="2">Uncharacterized protein</fullName>
    </submittedName>
</protein>
<organism evidence="2 3">
    <name type="scientific">Trametes coccinea (strain BRFM310)</name>
    <name type="common">Pycnoporus coccineus</name>
    <dbReference type="NCBI Taxonomy" id="1353009"/>
    <lineage>
        <taxon>Eukaryota</taxon>
        <taxon>Fungi</taxon>
        <taxon>Dikarya</taxon>
        <taxon>Basidiomycota</taxon>
        <taxon>Agaricomycotina</taxon>
        <taxon>Agaricomycetes</taxon>
        <taxon>Polyporales</taxon>
        <taxon>Polyporaceae</taxon>
        <taxon>Trametes</taxon>
    </lineage>
</organism>
<dbReference type="EMBL" id="KZ084092">
    <property type="protein sequence ID" value="OSD05560.1"/>
    <property type="molecule type" value="Genomic_DNA"/>
</dbReference>
<evidence type="ECO:0000256" key="1">
    <source>
        <dbReference type="SAM" id="MobiDB-lite"/>
    </source>
</evidence>
<gene>
    <name evidence="2" type="ORF">PYCCODRAFT_1432092</name>
</gene>
<sequence>MRPGAHSHGASSSLGTTVSSPSPALPRKTRERIARRQAASALSPRTVDKDGPSPKLPSFLPAPPAARPGAMPCPLAQTRPACLPEGPLVFHADSPTALPAPQAPSRRLPAF</sequence>
<dbReference type="Proteomes" id="UP000193067">
    <property type="component" value="Unassembled WGS sequence"/>
</dbReference>
<name>A0A1Y2IWN6_TRAC3</name>
<evidence type="ECO:0000313" key="3">
    <source>
        <dbReference type="Proteomes" id="UP000193067"/>
    </source>
</evidence>
<feature type="region of interest" description="Disordered" evidence="1">
    <location>
        <begin position="1"/>
        <end position="111"/>
    </location>
</feature>
<evidence type="ECO:0000313" key="2">
    <source>
        <dbReference type="EMBL" id="OSD05560.1"/>
    </source>
</evidence>
<keyword evidence="3" id="KW-1185">Reference proteome</keyword>
<reference evidence="2 3" key="1">
    <citation type="journal article" date="2015" name="Biotechnol. Biofuels">
        <title>Enhanced degradation of softwood versus hardwood by the white-rot fungus Pycnoporus coccineus.</title>
        <authorList>
            <person name="Couturier M."/>
            <person name="Navarro D."/>
            <person name="Chevret D."/>
            <person name="Henrissat B."/>
            <person name="Piumi F."/>
            <person name="Ruiz-Duenas F.J."/>
            <person name="Martinez A.T."/>
            <person name="Grigoriev I.V."/>
            <person name="Riley R."/>
            <person name="Lipzen A."/>
            <person name="Berrin J.G."/>
            <person name="Master E.R."/>
            <person name="Rosso M.N."/>
        </authorList>
    </citation>
    <scope>NUCLEOTIDE SEQUENCE [LARGE SCALE GENOMIC DNA]</scope>
    <source>
        <strain evidence="2 3">BRFM310</strain>
    </source>
</reference>
<dbReference type="AlphaFoldDB" id="A0A1Y2IWN6"/>
<feature type="compositionally biased region" description="Low complexity" evidence="1">
    <location>
        <begin position="1"/>
        <end position="22"/>
    </location>
</feature>
<accession>A0A1Y2IWN6</accession>
<proteinExistence type="predicted"/>